<dbReference type="SMART" id="SM00513">
    <property type="entry name" value="SAP"/>
    <property type="match status" value="1"/>
</dbReference>
<dbReference type="SMART" id="SM00271">
    <property type="entry name" value="DnaJ"/>
    <property type="match status" value="1"/>
</dbReference>
<feature type="compositionally biased region" description="Low complexity" evidence="1">
    <location>
        <begin position="297"/>
        <end position="312"/>
    </location>
</feature>
<name>A0A8J2WIG6_9STRA</name>
<accession>A0A8J2WIG6</accession>
<evidence type="ECO:0000313" key="4">
    <source>
        <dbReference type="EMBL" id="CAH0369900.1"/>
    </source>
</evidence>
<feature type="domain" description="SAP" evidence="3">
    <location>
        <begin position="347"/>
        <end position="381"/>
    </location>
</feature>
<comment type="caution">
    <text evidence="4">The sequence shown here is derived from an EMBL/GenBank/DDBJ whole genome shotgun (WGS) entry which is preliminary data.</text>
</comment>
<evidence type="ECO:0000259" key="3">
    <source>
        <dbReference type="PROSITE" id="PS50800"/>
    </source>
</evidence>
<dbReference type="OrthoDB" id="164807at2759"/>
<dbReference type="CDD" id="cd06257">
    <property type="entry name" value="DnaJ"/>
    <property type="match status" value="1"/>
</dbReference>
<dbReference type="Gene3D" id="1.10.287.110">
    <property type="entry name" value="DnaJ domain"/>
    <property type="match status" value="1"/>
</dbReference>
<evidence type="ECO:0000313" key="5">
    <source>
        <dbReference type="Proteomes" id="UP000789595"/>
    </source>
</evidence>
<keyword evidence="5" id="KW-1185">Reference proteome</keyword>
<proteinExistence type="predicted"/>
<feature type="compositionally biased region" description="Low complexity" evidence="1">
    <location>
        <begin position="245"/>
        <end position="255"/>
    </location>
</feature>
<dbReference type="InterPro" id="IPR036361">
    <property type="entry name" value="SAP_dom_sf"/>
</dbReference>
<evidence type="ECO:0008006" key="6">
    <source>
        <dbReference type="Google" id="ProtNLM"/>
    </source>
</evidence>
<dbReference type="Proteomes" id="UP000789595">
    <property type="component" value="Unassembled WGS sequence"/>
</dbReference>
<reference evidence="4" key="1">
    <citation type="submission" date="2021-11" db="EMBL/GenBank/DDBJ databases">
        <authorList>
            <consortium name="Genoscope - CEA"/>
            <person name="William W."/>
        </authorList>
    </citation>
    <scope>NUCLEOTIDE SEQUENCE</scope>
</reference>
<gene>
    <name evidence="4" type="ORF">PECAL_2P30440</name>
</gene>
<evidence type="ECO:0000256" key="1">
    <source>
        <dbReference type="SAM" id="MobiDB-lite"/>
    </source>
</evidence>
<dbReference type="PROSITE" id="PS00636">
    <property type="entry name" value="DNAJ_1"/>
    <property type="match status" value="1"/>
</dbReference>
<dbReference type="InterPro" id="IPR036869">
    <property type="entry name" value="J_dom_sf"/>
</dbReference>
<feature type="domain" description="J" evidence="2">
    <location>
        <begin position="93"/>
        <end position="157"/>
    </location>
</feature>
<dbReference type="PROSITE" id="PS50800">
    <property type="entry name" value="SAP"/>
    <property type="match status" value="1"/>
</dbReference>
<sequence length="389" mass="41447">MRRPLLPLLLAAAAGWQPPRRAPTPHVTEPVGWRHARRHRTRLNLQPPTEAPPTTAREGWFGFGDDDDGALLSKAENWFKPKNHYTVEKGDTSHYAVLGVDRDATPQQIKRAYRTQSKTCHPDVDPSDAGRARFDAVTLAYETLKDAKKRDAYDGALQVERIAADAEAWIDSVAVPFLRDSAMPTLSDFTKNVEKATENVTLAQAAAAAAGFVVAGPVGAAAGVAAQKVYAENIDDVPVVPKPAPTANATNATKTPPRRRGPASTAAAGAVGFVVAGPIGAAAGVAAERYSRRTSTTTTSSLYDAPGAAAPPVAAPAPAPVPVPAESGKLPRRRRVRAPSSDSDDHLIRMTRSELRRTLLRRGVQATGSKAELIERIRALPPEEEGNKS</sequence>
<dbReference type="SUPFAM" id="SSF46565">
    <property type="entry name" value="Chaperone J-domain"/>
    <property type="match status" value="1"/>
</dbReference>
<dbReference type="AlphaFoldDB" id="A0A8J2WIG6"/>
<dbReference type="PRINTS" id="PR00625">
    <property type="entry name" value="JDOMAIN"/>
</dbReference>
<dbReference type="Pfam" id="PF00226">
    <property type="entry name" value="DnaJ"/>
    <property type="match status" value="1"/>
</dbReference>
<dbReference type="InterPro" id="IPR003034">
    <property type="entry name" value="SAP_dom"/>
</dbReference>
<evidence type="ECO:0000259" key="2">
    <source>
        <dbReference type="PROSITE" id="PS50076"/>
    </source>
</evidence>
<dbReference type="EMBL" id="CAKKNE010000002">
    <property type="protein sequence ID" value="CAH0369900.1"/>
    <property type="molecule type" value="Genomic_DNA"/>
</dbReference>
<dbReference type="InterPro" id="IPR052763">
    <property type="entry name" value="DnaJ_C4"/>
</dbReference>
<feature type="compositionally biased region" description="Pro residues" evidence="1">
    <location>
        <begin position="313"/>
        <end position="323"/>
    </location>
</feature>
<dbReference type="PANTHER" id="PTHR44825">
    <property type="match status" value="1"/>
</dbReference>
<organism evidence="4 5">
    <name type="scientific">Pelagomonas calceolata</name>
    <dbReference type="NCBI Taxonomy" id="35677"/>
    <lineage>
        <taxon>Eukaryota</taxon>
        <taxon>Sar</taxon>
        <taxon>Stramenopiles</taxon>
        <taxon>Ochrophyta</taxon>
        <taxon>Pelagophyceae</taxon>
        <taxon>Pelagomonadales</taxon>
        <taxon>Pelagomonadaceae</taxon>
        <taxon>Pelagomonas</taxon>
    </lineage>
</organism>
<dbReference type="InterPro" id="IPR001623">
    <property type="entry name" value="DnaJ_domain"/>
</dbReference>
<feature type="region of interest" description="Disordered" evidence="1">
    <location>
        <begin position="241"/>
        <end position="264"/>
    </location>
</feature>
<dbReference type="Gene3D" id="1.10.720.30">
    <property type="entry name" value="SAP domain"/>
    <property type="match status" value="1"/>
</dbReference>
<dbReference type="PROSITE" id="PS50076">
    <property type="entry name" value="DNAJ_2"/>
    <property type="match status" value="1"/>
</dbReference>
<dbReference type="InterPro" id="IPR018253">
    <property type="entry name" value="DnaJ_domain_CS"/>
</dbReference>
<protein>
    <recommendedName>
        <fullName evidence="6">J domain-containing protein</fullName>
    </recommendedName>
</protein>
<dbReference type="PANTHER" id="PTHR44825:SF1">
    <property type="entry name" value="DNAJ HOMOLOG SUBFAMILY C MEMBER 4"/>
    <property type="match status" value="1"/>
</dbReference>
<feature type="region of interest" description="Disordered" evidence="1">
    <location>
        <begin position="297"/>
        <end position="350"/>
    </location>
</feature>